<evidence type="ECO:0000313" key="4">
    <source>
        <dbReference type="Proteomes" id="UP001157133"/>
    </source>
</evidence>
<proteinExistence type="inferred from homology"/>
<reference evidence="3 4" key="1">
    <citation type="submission" date="2023-03" db="EMBL/GenBank/DDBJ databases">
        <title>Draft genome sequence of Thalassotalea eurytherma JCM 18482T.</title>
        <authorList>
            <person name="Sawabe T."/>
        </authorList>
    </citation>
    <scope>NUCLEOTIDE SEQUENCE [LARGE SCALE GENOMIC DNA]</scope>
    <source>
        <strain evidence="3 4">JCM 18482</strain>
    </source>
</reference>
<dbReference type="Pfam" id="PF01541">
    <property type="entry name" value="GIY-YIG"/>
    <property type="match status" value="1"/>
</dbReference>
<accession>A0ABQ6H3C0</accession>
<dbReference type="PROSITE" id="PS50164">
    <property type="entry name" value="GIY_YIG"/>
    <property type="match status" value="1"/>
</dbReference>
<dbReference type="Proteomes" id="UP001157133">
    <property type="component" value="Unassembled WGS sequence"/>
</dbReference>
<dbReference type="EMBL" id="BSSU01000003">
    <property type="protein sequence ID" value="GLX81317.1"/>
    <property type="molecule type" value="Genomic_DNA"/>
</dbReference>
<evidence type="ECO:0000259" key="2">
    <source>
        <dbReference type="PROSITE" id="PS50164"/>
    </source>
</evidence>
<dbReference type="SUPFAM" id="SSF82771">
    <property type="entry name" value="GIY-YIG endonuclease"/>
    <property type="match status" value="1"/>
</dbReference>
<dbReference type="InterPro" id="IPR050190">
    <property type="entry name" value="UPF0213_domain"/>
</dbReference>
<evidence type="ECO:0000256" key="1">
    <source>
        <dbReference type="ARBA" id="ARBA00007435"/>
    </source>
</evidence>
<sequence length="95" mass="11483">MKQPAIYILSNKSNSVLYIGVTSNLVQRVFEHKNKMLEGFTKKYNATKLVYFEQYEDMYDAILREKRLKQWKRAWKENLINESNPNWIDLYDDIT</sequence>
<organism evidence="3 4">
    <name type="scientific">Thalassotalea eurytherma</name>
    <dbReference type="NCBI Taxonomy" id="1144278"/>
    <lineage>
        <taxon>Bacteria</taxon>
        <taxon>Pseudomonadati</taxon>
        <taxon>Pseudomonadota</taxon>
        <taxon>Gammaproteobacteria</taxon>
        <taxon>Alteromonadales</taxon>
        <taxon>Colwelliaceae</taxon>
        <taxon>Thalassotalea</taxon>
    </lineage>
</organism>
<dbReference type="RefSeq" id="WP_284206638.1">
    <property type="nucleotide sequence ID" value="NZ_BSSU01000003.1"/>
</dbReference>
<comment type="similarity">
    <text evidence="1">Belongs to the UPF0213 family.</text>
</comment>
<dbReference type="PANTHER" id="PTHR34477">
    <property type="entry name" value="UPF0213 PROTEIN YHBQ"/>
    <property type="match status" value="1"/>
</dbReference>
<keyword evidence="3" id="KW-0540">Nuclease</keyword>
<comment type="caution">
    <text evidence="3">The sequence shown here is derived from an EMBL/GenBank/DDBJ whole genome shotgun (WGS) entry which is preliminary data.</text>
</comment>
<feature type="domain" description="GIY-YIG" evidence="2">
    <location>
        <begin position="2"/>
        <end position="79"/>
    </location>
</feature>
<dbReference type="CDD" id="cd10448">
    <property type="entry name" value="GIY-YIG_unchar_3"/>
    <property type="match status" value="1"/>
</dbReference>
<gene>
    <name evidence="3" type="ORF">theurythT_07690</name>
</gene>
<keyword evidence="3" id="KW-0378">Hydrolase</keyword>
<dbReference type="GO" id="GO:0004519">
    <property type="term" value="F:endonuclease activity"/>
    <property type="evidence" value="ECO:0007669"/>
    <property type="project" value="UniProtKB-KW"/>
</dbReference>
<dbReference type="InterPro" id="IPR035901">
    <property type="entry name" value="GIY-YIG_endonuc_sf"/>
</dbReference>
<name>A0ABQ6H3C0_9GAMM</name>
<keyword evidence="4" id="KW-1185">Reference proteome</keyword>
<protein>
    <submittedName>
        <fullName evidence="3">Endonuclease</fullName>
    </submittedName>
</protein>
<dbReference type="PANTHER" id="PTHR34477:SF5">
    <property type="entry name" value="BSL5627 PROTEIN"/>
    <property type="match status" value="1"/>
</dbReference>
<keyword evidence="3" id="KW-0255">Endonuclease</keyword>
<evidence type="ECO:0000313" key="3">
    <source>
        <dbReference type="EMBL" id="GLX81317.1"/>
    </source>
</evidence>
<dbReference type="InterPro" id="IPR000305">
    <property type="entry name" value="GIY-YIG_endonuc"/>
</dbReference>
<dbReference type="Gene3D" id="3.40.1440.10">
    <property type="entry name" value="GIY-YIG endonuclease"/>
    <property type="match status" value="1"/>
</dbReference>
<dbReference type="SMART" id="SM00465">
    <property type="entry name" value="GIYc"/>
    <property type="match status" value="1"/>
</dbReference>